<gene>
    <name evidence="1" type="ORF">METZ01_LOCUS218198</name>
</gene>
<name>A0A382FSL0_9ZZZZ</name>
<reference evidence="1" key="1">
    <citation type="submission" date="2018-05" db="EMBL/GenBank/DDBJ databases">
        <authorList>
            <person name="Lanie J.A."/>
            <person name="Ng W.-L."/>
            <person name="Kazmierczak K.M."/>
            <person name="Andrzejewski T.M."/>
            <person name="Davidsen T.M."/>
            <person name="Wayne K.J."/>
            <person name="Tettelin H."/>
            <person name="Glass J.I."/>
            <person name="Rusch D."/>
            <person name="Podicherti R."/>
            <person name="Tsui H.-C.T."/>
            <person name="Winkler M.E."/>
        </authorList>
    </citation>
    <scope>NUCLEOTIDE SEQUENCE</scope>
</reference>
<proteinExistence type="predicted"/>
<dbReference type="AlphaFoldDB" id="A0A382FSL0"/>
<accession>A0A382FSL0</accession>
<evidence type="ECO:0000313" key="1">
    <source>
        <dbReference type="EMBL" id="SVB65344.1"/>
    </source>
</evidence>
<organism evidence="1">
    <name type="scientific">marine metagenome</name>
    <dbReference type="NCBI Taxonomy" id="408172"/>
    <lineage>
        <taxon>unclassified sequences</taxon>
        <taxon>metagenomes</taxon>
        <taxon>ecological metagenomes</taxon>
    </lineage>
</organism>
<protein>
    <submittedName>
        <fullName evidence="1">Uncharacterized protein</fullName>
    </submittedName>
</protein>
<sequence>GGVPNGTPASPAFCLLFRNNY</sequence>
<dbReference type="EMBL" id="UINC01051326">
    <property type="protein sequence ID" value="SVB65344.1"/>
    <property type="molecule type" value="Genomic_DNA"/>
</dbReference>
<feature type="non-terminal residue" evidence="1">
    <location>
        <position position="1"/>
    </location>
</feature>